<protein>
    <recommendedName>
        <fullName evidence="4">Alpha/beta hydrolase</fullName>
    </recommendedName>
</protein>
<reference evidence="2" key="1">
    <citation type="submission" date="2021-01" db="EMBL/GenBank/DDBJ databases">
        <title>KCTC 19127 draft genome.</title>
        <authorList>
            <person name="An D."/>
        </authorList>
    </citation>
    <scope>NUCLEOTIDE SEQUENCE</scope>
    <source>
        <strain evidence="2">KCTC 19127</strain>
    </source>
</reference>
<evidence type="ECO:0008006" key="4">
    <source>
        <dbReference type="Google" id="ProtNLM"/>
    </source>
</evidence>
<dbReference type="InterPro" id="IPR029058">
    <property type="entry name" value="AB_hydrolase_fold"/>
</dbReference>
<sequence length="272" mass="28293">MARRTAPTIERPTLDYLAHWGPNRVAVGDLGIAGMPGLIYTPSAGHDLPVVALAHGWLQPVSRYVDTLRFLASWGIVAVAPATENGPFPSFGGLAVDLSKALRIAAHARLGGGRVRADPSKMGVLGHSTGGGAAVLAASQDESIDAVVTVTAVDVKPSSIEAAGLCEMPSLHITGNDGGEMVETGGAALAANWTGPTQLRLIKGGGHLGFAEGKHWTSTVSGSSSEHKTQSVSRMLAAAFFLRHLDGHEHLADELDGKIARTTLKDPHEEVE</sequence>
<evidence type="ECO:0000313" key="1">
    <source>
        <dbReference type="EMBL" id="MBM9475896.1"/>
    </source>
</evidence>
<dbReference type="PANTHER" id="PTHR33428">
    <property type="entry name" value="CHLOROPHYLLASE-2, CHLOROPLASTIC"/>
    <property type="match status" value="1"/>
</dbReference>
<organism evidence="2 3">
    <name type="scientific">Nakamurella flavida</name>
    <dbReference type="NCBI Taxonomy" id="363630"/>
    <lineage>
        <taxon>Bacteria</taxon>
        <taxon>Bacillati</taxon>
        <taxon>Actinomycetota</taxon>
        <taxon>Actinomycetes</taxon>
        <taxon>Nakamurellales</taxon>
        <taxon>Nakamurellaceae</taxon>
        <taxon>Nakamurella</taxon>
    </lineage>
</organism>
<dbReference type="AlphaFoldDB" id="A0A938YS31"/>
<gene>
    <name evidence="1" type="ORF">JL107_05530</name>
    <name evidence="2" type="ORF">JL107_18495</name>
</gene>
<dbReference type="EMBL" id="JAERWL010000017">
    <property type="protein sequence ID" value="MBM9478444.1"/>
    <property type="molecule type" value="Genomic_DNA"/>
</dbReference>
<dbReference type="Proteomes" id="UP000663801">
    <property type="component" value="Unassembled WGS sequence"/>
</dbReference>
<dbReference type="RefSeq" id="WP_205255964.1">
    <property type="nucleotide sequence ID" value="NZ_BAAAPV010000002.1"/>
</dbReference>
<keyword evidence="3" id="KW-1185">Reference proteome</keyword>
<dbReference type="PANTHER" id="PTHR33428:SF14">
    <property type="entry name" value="CARBOXYLESTERASE TYPE B DOMAIN-CONTAINING PROTEIN"/>
    <property type="match status" value="1"/>
</dbReference>
<dbReference type="EMBL" id="JAERWL010000005">
    <property type="protein sequence ID" value="MBM9475896.1"/>
    <property type="molecule type" value="Genomic_DNA"/>
</dbReference>
<dbReference type="Gene3D" id="3.40.50.1820">
    <property type="entry name" value="alpha/beta hydrolase"/>
    <property type="match status" value="1"/>
</dbReference>
<proteinExistence type="predicted"/>
<name>A0A938YS31_9ACTN</name>
<dbReference type="SUPFAM" id="SSF53474">
    <property type="entry name" value="alpha/beta-Hydrolases"/>
    <property type="match status" value="1"/>
</dbReference>
<dbReference type="InterPro" id="IPR017395">
    <property type="entry name" value="Chlorophyllase-like"/>
</dbReference>
<evidence type="ECO:0000313" key="2">
    <source>
        <dbReference type="EMBL" id="MBM9478444.1"/>
    </source>
</evidence>
<evidence type="ECO:0000313" key="3">
    <source>
        <dbReference type="Proteomes" id="UP000663801"/>
    </source>
</evidence>
<dbReference type="Pfam" id="PF07224">
    <property type="entry name" value="Chlorophyllase"/>
    <property type="match status" value="1"/>
</dbReference>
<comment type="caution">
    <text evidence="2">The sequence shown here is derived from an EMBL/GenBank/DDBJ whole genome shotgun (WGS) entry which is preliminary data.</text>
</comment>
<accession>A0A938YS31</accession>